<dbReference type="GO" id="GO:0050821">
    <property type="term" value="P:protein stabilization"/>
    <property type="evidence" value="ECO:0007669"/>
    <property type="project" value="TreeGrafter"/>
</dbReference>
<dbReference type="SMART" id="SM00935">
    <property type="entry name" value="OmpH"/>
    <property type="match status" value="1"/>
</dbReference>
<sequence>MKKIKIAAMTLFCATVLSLTSQAFAGGIGYIDYQKVQAAYPLAQQAVKEVDAKALELQQYMVDKEKQYKALDTPLKKQNFEDATAREFNAKQEAFMRMKSEKEELVFNKIQAAAKQVLVEQKLDAILDFRVVFVGGVDISDLVIQKLKSGQ</sequence>
<reference evidence="4" key="2">
    <citation type="journal article" date="2021" name="PeerJ">
        <title>Extensive microbial diversity within the chicken gut microbiome revealed by metagenomics and culture.</title>
        <authorList>
            <person name="Gilroy R."/>
            <person name="Ravi A."/>
            <person name="Getino M."/>
            <person name="Pursley I."/>
            <person name="Horton D.L."/>
            <person name="Alikhan N.F."/>
            <person name="Baker D."/>
            <person name="Gharbi K."/>
            <person name="Hall N."/>
            <person name="Watson M."/>
            <person name="Adriaenssens E.M."/>
            <person name="Foster-Nyarko E."/>
            <person name="Jarju S."/>
            <person name="Secka A."/>
            <person name="Antonio M."/>
            <person name="Oren A."/>
            <person name="Chaudhuri R.R."/>
            <person name="La Ragione R."/>
            <person name="Hildebrand F."/>
            <person name="Pallen M.J."/>
        </authorList>
    </citation>
    <scope>NUCLEOTIDE SEQUENCE</scope>
    <source>
        <strain evidence="4">10192</strain>
    </source>
</reference>
<evidence type="ECO:0000313" key="4">
    <source>
        <dbReference type="EMBL" id="MBO8430078.1"/>
    </source>
</evidence>
<organism evidence="4 5">
    <name type="scientific">Candidatus Scatousia excrementipullorum</name>
    <dbReference type="NCBI Taxonomy" id="2840936"/>
    <lineage>
        <taxon>Bacteria</taxon>
        <taxon>Candidatus Scatousia</taxon>
    </lineage>
</organism>
<evidence type="ECO:0000313" key="5">
    <source>
        <dbReference type="Proteomes" id="UP000823632"/>
    </source>
</evidence>
<dbReference type="Gene3D" id="3.30.910.20">
    <property type="entry name" value="Skp domain"/>
    <property type="match status" value="1"/>
</dbReference>
<reference evidence="4" key="1">
    <citation type="submission" date="2020-10" db="EMBL/GenBank/DDBJ databases">
        <authorList>
            <person name="Gilroy R."/>
        </authorList>
    </citation>
    <scope>NUCLEOTIDE SEQUENCE</scope>
    <source>
        <strain evidence="4">10192</strain>
    </source>
</reference>
<dbReference type="InterPro" id="IPR024930">
    <property type="entry name" value="Skp_dom_sf"/>
</dbReference>
<dbReference type="GO" id="GO:0005829">
    <property type="term" value="C:cytosol"/>
    <property type="evidence" value="ECO:0007669"/>
    <property type="project" value="TreeGrafter"/>
</dbReference>
<dbReference type="GO" id="GO:0051082">
    <property type="term" value="F:unfolded protein binding"/>
    <property type="evidence" value="ECO:0007669"/>
    <property type="project" value="InterPro"/>
</dbReference>
<accession>A0A9D9DNU0</accession>
<dbReference type="PANTHER" id="PTHR35089">
    <property type="entry name" value="CHAPERONE PROTEIN SKP"/>
    <property type="match status" value="1"/>
</dbReference>
<feature type="signal peptide" evidence="3">
    <location>
        <begin position="1"/>
        <end position="25"/>
    </location>
</feature>
<gene>
    <name evidence="4" type="ORF">IAC76_01690</name>
</gene>
<evidence type="ECO:0000256" key="3">
    <source>
        <dbReference type="SAM" id="SignalP"/>
    </source>
</evidence>
<dbReference type="AlphaFoldDB" id="A0A9D9DNU0"/>
<dbReference type="PANTHER" id="PTHR35089:SF1">
    <property type="entry name" value="CHAPERONE PROTEIN SKP"/>
    <property type="match status" value="1"/>
</dbReference>
<evidence type="ECO:0000256" key="2">
    <source>
        <dbReference type="ARBA" id="ARBA00022729"/>
    </source>
</evidence>
<dbReference type="Proteomes" id="UP000823632">
    <property type="component" value="Unassembled WGS sequence"/>
</dbReference>
<dbReference type="SUPFAM" id="SSF111384">
    <property type="entry name" value="OmpH-like"/>
    <property type="match status" value="1"/>
</dbReference>
<evidence type="ECO:0000256" key="1">
    <source>
        <dbReference type="ARBA" id="ARBA00009091"/>
    </source>
</evidence>
<dbReference type="EMBL" id="JADIND010000036">
    <property type="protein sequence ID" value="MBO8430078.1"/>
    <property type="molecule type" value="Genomic_DNA"/>
</dbReference>
<dbReference type="Pfam" id="PF03938">
    <property type="entry name" value="OmpH"/>
    <property type="match status" value="1"/>
</dbReference>
<keyword evidence="2 3" id="KW-0732">Signal</keyword>
<dbReference type="InterPro" id="IPR005632">
    <property type="entry name" value="Chaperone_Skp"/>
</dbReference>
<feature type="chain" id="PRO_5039613497" evidence="3">
    <location>
        <begin position="26"/>
        <end position="151"/>
    </location>
</feature>
<proteinExistence type="inferred from homology"/>
<comment type="caution">
    <text evidence="4">The sequence shown here is derived from an EMBL/GenBank/DDBJ whole genome shotgun (WGS) entry which is preliminary data.</text>
</comment>
<comment type="similarity">
    <text evidence="1">Belongs to the Skp family.</text>
</comment>
<name>A0A9D9DNU0_9BACT</name>
<protein>
    <submittedName>
        <fullName evidence="4">OmpH family outer membrane protein</fullName>
    </submittedName>
</protein>